<name>A3XKV0_LEEBM</name>
<dbReference type="PROSITE" id="PS50109">
    <property type="entry name" value="HIS_KIN"/>
    <property type="match status" value="1"/>
</dbReference>
<dbReference type="InterPro" id="IPR052023">
    <property type="entry name" value="Histidine_kinase_KdpD"/>
</dbReference>
<keyword evidence="5" id="KW-1185">Reference proteome</keyword>
<dbReference type="OrthoDB" id="9813151at2"/>
<dbReference type="InterPro" id="IPR005467">
    <property type="entry name" value="His_kinase_dom"/>
</dbReference>
<evidence type="ECO:0000256" key="1">
    <source>
        <dbReference type="SAM" id="Coils"/>
    </source>
</evidence>
<keyword evidence="2" id="KW-1133">Transmembrane helix</keyword>
<dbReference type="SMART" id="SM00387">
    <property type="entry name" value="HATPase_c"/>
    <property type="match status" value="1"/>
</dbReference>
<dbReference type="STRING" id="398720.MED217_01690"/>
<reference evidence="4 5" key="1">
    <citation type="journal article" date="2007" name="Nature">
        <title>Light stimulates growth of proteorhodopsin-containing marine Flavobacteria.</title>
        <authorList>
            <person name="Gomez-Consarnau L."/>
            <person name="Gonzalez J.M."/>
            <person name="Coll-Llado M."/>
            <person name="Gourdon P."/>
            <person name="Pascher T."/>
            <person name="Neutze R."/>
            <person name="Pedros-Alio C."/>
            <person name="Pinhassi J."/>
        </authorList>
    </citation>
    <scope>NUCLEOTIDE SEQUENCE [LARGE SCALE GENOMIC DNA]</scope>
    <source>
        <strain evidence="4 5">MED217</strain>
    </source>
</reference>
<dbReference type="InterPro" id="IPR003594">
    <property type="entry name" value="HATPase_dom"/>
</dbReference>
<organism evidence="4 5">
    <name type="scientific">Leeuwenhoekiella blandensis (strain CECT 7118 / CCUG 51940 / KCTC 22103 / MED217)</name>
    <name type="common">Flavobacterium sp. (strain MED217)</name>
    <dbReference type="NCBI Taxonomy" id="398720"/>
    <lineage>
        <taxon>Bacteria</taxon>
        <taxon>Pseudomonadati</taxon>
        <taxon>Bacteroidota</taxon>
        <taxon>Flavobacteriia</taxon>
        <taxon>Flavobacteriales</taxon>
        <taxon>Flavobacteriaceae</taxon>
        <taxon>Leeuwenhoekiella</taxon>
    </lineage>
</organism>
<feature type="transmembrane region" description="Helical" evidence="2">
    <location>
        <begin position="48"/>
        <end position="67"/>
    </location>
</feature>
<protein>
    <submittedName>
        <fullName evidence="4">Putative two component sensor</fullName>
    </submittedName>
</protein>
<feature type="domain" description="Histidine kinase" evidence="3">
    <location>
        <begin position="224"/>
        <end position="441"/>
    </location>
</feature>
<evidence type="ECO:0000259" key="3">
    <source>
        <dbReference type="PROSITE" id="PS50109"/>
    </source>
</evidence>
<dbReference type="GO" id="GO:0000155">
    <property type="term" value="F:phosphorelay sensor kinase activity"/>
    <property type="evidence" value="ECO:0007669"/>
    <property type="project" value="TreeGrafter"/>
</dbReference>
<keyword evidence="2" id="KW-0812">Transmembrane</keyword>
<feature type="transmembrane region" description="Helical" evidence="2">
    <location>
        <begin position="104"/>
        <end position="126"/>
    </location>
</feature>
<dbReference type="SUPFAM" id="SSF55874">
    <property type="entry name" value="ATPase domain of HSP90 chaperone/DNA topoisomerase II/histidine kinase"/>
    <property type="match status" value="1"/>
</dbReference>
<dbReference type="HOGENOM" id="CLU_620801_0_0_10"/>
<dbReference type="InterPro" id="IPR036890">
    <property type="entry name" value="HATPase_C_sf"/>
</dbReference>
<evidence type="ECO:0000313" key="5">
    <source>
        <dbReference type="Proteomes" id="UP000001601"/>
    </source>
</evidence>
<dbReference type="Proteomes" id="UP000001601">
    <property type="component" value="Unassembled WGS sequence"/>
</dbReference>
<dbReference type="Gene3D" id="3.30.565.10">
    <property type="entry name" value="Histidine kinase-like ATPase, C-terminal domain"/>
    <property type="match status" value="1"/>
</dbReference>
<evidence type="ECO:0000313" key="4">
    <source>
        <dbReference type="EMBL" id="EAQ49822.1"/>
    </source>
</evidence>
<feature type="transmembrane region" description="Helical" evidence="2">
    <location>
        <begin position="79"/>
        <end position="98"/>
    </location>
</feature>
<keyword evidence="2" id="KW-0472">Membrane</keyword>
<dbReference type="Pfam" id="PF02518">
    <property type="entry name" value="HATPase_c"/>
    <property type="match status" value="1"/>
</dbReference>
<accession>A3XKV0</accession>
<dbReference type="GO" id="GO:0005886">
    <property type="term" value="C:plasma membrane"/>
    <property type="evidence" value="ECO:0007669"/>
    <property type="project" value="TreeGrafter"/>
</dbReference>
<sequence length="441" mass="50780">MEPKLSKHFFLEELQKEIWKSSNILVWGSIFFLIFISILDFLLLENFYIILTFFNVCTLFLIAISNFLLSKILKNPSPILHLTLVLLNFLFVYSIALVDNAIGYYLYFSLIALALVTFNSIAIWTFRNGIFQCIFLCVLIIVMDYYAIIDFSSLEEHGIYTVLAIAAISITFPSLKMLRLKDEILENYTLTQTKKEVERLNANLQKENNLKTQKITTYKNSAKVFRHDLKNKLGSIESLIELIELDNQYVLKPEQNDYLSMIKNLLGDASGENTFFNKFNDDHVEQAVLDKTMIDLHSLVSSNRVNLFEKTSAQNIKLELDLQAEKSMVYVDKNIANTAIYNLMNYAIRFSKNNDTIQVISRNYQDLIILELVNRTTGIPMSQLESYFRNIGDYQMDDGKSNQGLGLSIAKNNIELLDGHLRYSSSKSLGFEFLVEFTHSS</sequence>
<feature type="transmembrane region" description="Helical" evidence="2">
    <location>
        <begin position="157"/>
        <end position="175"/>
    </location>
</feature>
<dbReference type="EMBL" id="AANC01000003">
    <property type="protein sequence ID" value="EAQ49822.1"/>
    <property type="molecule type" value="Genomic_DNA"/>
</dbReference>
<dbReference type="eggNOG" id="COG5002">
    <property type="taxonomic scope" value="Bacteria"/>
</dbReference>
<comment type="caution">
    <text evidence="4">The sequence shown here is derived from an EMBL/GenBank/DDBJ whole genome shotgun (WGS) entry which is preliminary data.</text>
</comment>
<feature type="transmembrane region" description="Helical" evidence="2">
    <location>
        <begin position="24"/>
        <end position="42"/>
    </location>
</feature>
<feature type="transmembrane region" description="Helical" evidence="2">
    <location>
        <begin position="133"/>
        <end position="151"/>
    </location>
</feature>
<dbReference type="AlphaFoldDB" id="A3XKV0"/>
<dbReference type="PANTHER" id="PTHR45569:SF1">
    <property type="entry name" value="SENSOR PROTEIN KDPD"/>
    <property type="match status" value="1"/>
</dbReference>
<dbReference type="PANTHER" id="PTHR45569">
    <property type="entry name" value="SENSOR PROTEIN KDPD"/>
    <property type="match status" value="1"/>
</dbReference>
<keyword evidence="1" id="KW-0175">Coiled coil</keyword>
<proteinExistence type="predicted"/>
<evidence type="ECO:0000256" key="2">
    <source>
        <dbReference type="SAM" id="Phobius"/>
    </source>
</evidence>
<feature type="coiled-coil region" evidence="1">
    <location>
        <begin position="187"/>
        <end position="214"/>
    </location>
</feature>
<gene>
    <name evidence="4" type="ORF">MED217_01690</name>
</gene>